<dbReference type="PROSITE" id="PS50109">
    <property type="entry name" value="HIS_KIN"/>
    <property type="match status" value="1"/>
</dbReference>
<dbReference type="Pfam" id="PF02518">
    <property type="entry name" value="HATPase_c"/>
    <property type="match status" value="1"/>
</dbReference>
<feature type="transmembrane region" description="Helical" evidence="9">
    <location>
        <begin position="12"/>
        <end position="32"/>
    </location>
</feature>
<evidence type="ECO:0000256" key="2">
    <source>
        <dbReference type="ARBA" id="ARBA00012438"/>
    </source>
</evidence>
<feature type="transmembrane region" description="Helical" evidence="9">
    <location>
        <begin position="44"/>
        <end position="66"/>
    </location>
</feature>
<dbReference type="Proteomes" id="UP000777265">
    <property type="component" value="Unassembled WGS sequence"/>
</dbReference>
<dbReference type="Pfam" id="PF00512">
    <property type="entry name" value="HisKA"/>
    <property type="match status" value="1"/>
</dbReference>
<dbReference type="GO" id="GO:0005524">
    <property type="term" value="F:ATP binding"/>
    <property type="evidence" value="ECO:0007669"/>
    <property type="project" value="UniProtKB-KW"/>
</dbReference>
<dbReference type="EMBL" id="JAAYEE010000235">
    <property type="protein sequence ID" value="NLW36325.1"/>
    <property type="molecule type" value="Genomic_DNA"/>
</dbReference>
<keyword evidence="9" id="KW-0812">Transmembrane</keyword>
<keyword evidence="6 11" id="KW-0418">Kinase</keyword>
<reference evidence="11" key="1">
    <citation type="journal article" date="2020" name="Biotechnol. Biofuels">
        <title>New insights from the biogas microbiome by comprehensive genome-resolved metagenomics of nearly 1600 species originating from multiple anaerobic digesters.</title>
        <authorList>
            <person name="Campanaro S."/>
            <person name="Treu L."/>
            <person name="Rodriguez-R L.M."/>
            <person name="Kovalovszki A."/>
            <person name="Ziels R.M."/>
            <person name="Maus I."/>
            <person name="Zhu X."/>
            <person name="Kougias P.G."/>
            <person name="Basile A."/>
            <person name="Luo G."/>
            <person name="Schluter A."/>
            <person name="Konstantinidis K.T."/>
            <person name="Angelidaki I."/>
        </authorList>
    </citation>
    <scope>NUCLEOTIDE SEQUENCE</scope>
    <source>
        <strain evidence="11">AS06rmzACSIP_7</strain>
    </source>
</reference>
<keyword evidence="7" id="KW-0067">ATP-binding</keyword>
<keyword evidence="5" id="KW-0547">Nucleotide-binding</keyword>
<keyword evidence="4" id="KW-0808">Transferase</keyword>
<dbReference type="InterPro" id="IPR003661">
    <property type="entry name" value="HisK_dim/P_dom"/>
</dbReference>
<dbReference type="InterPro" id="IPR003594">
    <property type="entry name" value="HATPase_dom"/>
</dbReference>
<dbReference type="SUPFAM" id="SSF47384">
    <property type="entry name" value="Homodimeric domain of signal transducing histidine kinase"/>
    <property type="match status" value="1"/>
</dbReference>
<proteinExistence type="predicted"/>
<gene>
    <name evidence="11" type="ORF">GXY80_12755</name>
</gene>
<evidence type="ECO:0000259" key="10">
    <source>
        <dbReference type="PROSITE" id="PS50109"/>
    </source>
</evidence>
<dbReference type="Gene3D" id="3.30.565.10">
    <property type="entry name" value="Histidine kinase-like ATPase, C-terminal domain"/>
    <property type="match status" value="1"/>
</dbReference>
<dbReference type="InterPro" id="IPR004358">
    <property type="entry name" value="Sig_transdc_His_kin-like_C"/>
</dbReference>
<keyword evidence="9" id="KW-1133">Transmembrane helix</keyword>
<keyword evidence="3" id="KW-0597">Phosphoprotein</keyword>
<evidence type="ECO:0000256" key="4">
    <source>
        <dbReference type="ARBA" id="ARBA00022679"/>
    </source>
</evidence>
<evidence type="ECO:0000313" key="12">
    <source>
        <dbReference type="Proteomes" id="UP000777265"/>
    </source>
</evidence>
<accession>A0A971M5L3</accession>
<dbReference type="EC" id="2.7.13.3" evidence="2"/>
<keyword evidence="9" id="KW-0472">Membrane</keyword>
<dbReference type="SUPFAM" id="SSF55874">
    <property type="entry name" value="ATPase domain of HSP90 chaperone/DNA topoisomerase II/histidine kinase"/>
    <property type="match status" value="1"/>
</dbReference>
<comment type="caution">
    <text evidence="11">The sequence shown here is derived from an EMBL/GenBank/DDBJ whole genome shotgun (WGS) entry which is preliminary data.</text>
</comment>
<dbReference type="GO" id="GO:0000155">
    <property type="term" value="F:phosphorelay sensor kinase activity"/>
    <property type="evidence" value="ECO:0007669"/>
    <property type="project" value="InterPro"/>
</dbReference>
<evidence type="ECO:0000256" key="3">
    <source>
        <dbReference type="ARBA" id="ARBA00022553"/>
    </source>
</evidence>
<dbReference type="CDD" id="cd00082">
    <property type="entry name" value="HisKA"/>
    <property type="match status" value="1"/>
</dbReference>
<organism evidence="11 12">
    <name type="scientific">Syntrophorhabdus aromaticivorans</name>
    <dbReference type="NCBI Taxonomy" id="328301"/>
    <lineage>
        <taxon>Bacteria</taxon>
        <taxon>Pseudomonadati</taxon>
        <taxon>Thermodesulfobacteriota</taxon>
        <taxon>Syntrophorhabdia</taxon>
        <taxon>Syntrophorhabdales</taxon>
        <taxon>Syntrophorhabdaceae</taxon>
        <taxon>Syntrophorhabdus</taxon>
    </lineage>
</organism>
<reference evidence="11" key="2">
    <citation type="submission" date="2020-01" db="EMBL/GenBank/DDBJ databases">
        <authorList>
            <person name="Campanaro S."/>
        </authorList>
    </citation>
    <scope>NUCLEOTIDE SEQUENCE</scope>
    <source>
        <strain evidence="11">AS06rmzACSIP_7</strain>
    </source>
</reference>
<dbReference type="InterPro" id="IPR005467">
    <property type="entry name" value="His_kinase_dom"/>
</dbReference>
<dbReference type="SMART" id="SM00388">
    <property type="entry name" value="HisKA"/>
    <property type="match status" value="1"/>
</dbReference>
<name>A0A971M5L3_9BACT</name>
<evidence type="ECO:0000256" key="9">
    <source>
        <dbReference type="SAM" id="Phobius"/>
    </source>
</evidence>
<evidence type="ECO:0000256" key="8">
    <source>
        <dbReference type="ARBA" id="ARBA00023012"/>
    </source>
</evidence>
<feature type="domain" description="Histidine kinase" evidence="10">
    <location>
        <begin position="140"/>
        <end position="341"/>
    </location>
</feature>
<dbReference type="PANTHER" id="PTHR43065:SF46">
    <property type="entry name" value="C4-DICARBOXYLATE TRANSPORT SENSOR PROTEIN DCTB"/>
    <property type="match status" value="1"/>
</dbReference>
<keyword evidence="8" id="KW-0902">Two-component regulatory system</keyword>
<evidence type="ECO:0000256" key="7">
    <source>
        <dbReference type="ARBA" id="ARBA00022840"/>
    </source>
</evidence>
<dbReference type="PANTHER" id="PTHR43065">
    <property type="entry name" value="SENSOR HISTIDINE KINASE"/>
    <property type="match status" value="1"/>
</dbReference>
<dbReference type="InterPro" id="IPR036890">
    <property type="entry name" value="HATPase_C_sf"/>
</dbReference>
<evidence type="ECO:0000256" key="5">
    <source>
        <dbReference type="ARBA" id="ARBA00022741"/>
    </source>
</evidence>
<dbReference type="Gene3D" id="1.10.287.130">
    <property type="match status" value="1"/>
</dbReference>
<dbReference type="AlphaFoldDB" id="A0A971M5L3"/>
<evidence type="ECO:0000256" key="6">
    <source>
        <dbReference type="ARBA" id="ARBA00022777"/>
    </source>
</evidence>
<evidence type="ECO:0000256" key="1">
    <source>
        <dbReference type="ARBA" id="ARBA00000085"/>
    </source>
</evidence>
<evidence type="ECO:0000313" key="11">
    <source>
        <dbReference type="EMBL" id="NLW36325.1"/>
    </source>
</evidence>
<sequence length="341" mass="38293">MTTFFKDPKNLRYRLSTVVPGVAFLTSILTAVTMTSLKMSLSQYYAWLVILAVFSGLCSLAIIFAMTSLLKDLITKAEDLVHIEKVRSDRGLMIEVYQLIEKLMELAKARERENGTDGALMIEGIERLDYLLPLGYMSLMVAHEVRNPLNTITGMNELLEAKIHDPQLQKYIRVSLDAAKKIDVFTKDLLDFTDNEINTEDFNMNGVVEESVKGLSYEFNQVTCDFEKGSLPMFSGDRNKTYQAINNILKNAFEFEQDGGYVKVATAFDRSSILISIYNRSSRVEQAIVQTIFKPFFTKKKGGRGIGLFIAMRNVKIHGGNINVTSGDNGTIFTITLPVAK</sequence>
<dbReference type="SMART" id="SM00387">
    <property type="entry name" value="HATPase_c"/>
    <property type="match status" value="1"/>
</dbReference>
<comment type="catalytic activity">
    <reaction evidence="1">
        <text>ATP + protein L-histidine = ADP + protein N-phospho-L-histidine.</text>
        <dbReference type="EC" id="2.7.13.3"/>
    </reaction>
</comment>
<protein>
    <recommendedName>
        <fullName evidence="2">histidine kinase</fullName>
        <ecNumber evidence="2">2.7.13.3</ecNumber>
    </recommendedName>
</protein>
<dbReference type="InterPro" id="IPR036097">
    <property type="entry name" value="HisK_dim/P_sf"/>
</dbReference>
<dbReference type="PRINTS" id="PR00344">
    <property type="entry name" value="BCTRLSENSOR"/>
</dbReference>